<dbReference type="InterPro" id="IPR032812">
    <property type="entry name" value="SbsA_Ig"/>
</dbReference>
<feature type="signal peptide" evidence="2">
    <location>
        <begin position="1"/>
        <end position="21"/>
    </location>
</feature>
<accession>A0A095SS39</accession>
<evidence type="ECO:0000256" key="2">
    <source>
        <dbReference type="SAM" id="SignalP"/>
    </source>
</evidence>
<feature type="domain" description="SbsA Ig-like" evidence="3">
    <location>
        <begin position="32"/>
        <end position="133"/>
    </location>
</feature>
<dbReference type="AlphaFoldDB" id="A0A095SS39"/>
<evidence type="ECO:0000313" key="5">
    <source>
        <dbReference type="Proteomes" id="UP000029554"/>
    </source>
</evidence>
<dbReference type="eggNOG" id="COG4704">
    <property type="taxonomic scope" value="Bacteria"/>
</dbReference>
<organism evidence="4 5">
    <name type="scientific">Flavobacterium aquatile LMG 4008 = ATCC 11947</name>
    <dbReference type="NCBI Taxonomy" id="1453498"/>
    <lineage>
        <taxon>Bacteria</taxon>
        <taxon>Pseudomonadati</taxon>
        <taxon>Bacteroidota</taxon>
        <taxon>Flavobacteriia</taxon>
        <taxon>Flavobacteriales</taxon>
        <taxon>Flavobacteriaceae</taxon>
        <taxon>Flavobacterium</taxon>
    </lineage>
</organism>
<evidence type="ECO:0000256" key="1">
    <source>
        <dbReference type="ARBA" id="ARBA00022729"/>
    </source>
</evidence>
<dbReference type="RefSeq" id="WP_035127776.1">
    <property type="nucleotide sequence ID" value="NZ_JRHH01000005.1"/>
</dbReference>
<evidence type="ECO:0000313" key="4">
    <source>
        <dbReference type="EMBL" id="KGD67159.1"/>
    </source>
</evidence>
<reference evidence="4 5" key="1">
    <citation type="submission" date="2014-09" db="EMBL/GenBank/DDBJ databases">
        <title>Whole Genome Shotgun of Flavobacterium aquatile LMG 4008.</title>
        <authorList>
            <person name="Gale A.N."/>
            <person name="Pipes S.E."/>
            <person name="Newman J.D."/>
        </authorList>
    </citation>
    <scope>NUCLEOTIDE SEQUENCE [LARGE SCALE GENOMIC DNA]</scope>
    <source>
        <strain evidence="4 5">LMG 4008</strain>
    </source>
</reference>
<dbReference type="OrthoDB" id="9809989at2"/>
<keyword evidence="1 2" id="KW-0732">Signal</keyword>
<comment type="caution">
    <text evidence="4">The sequence shown here is derived from an EMBL/GenBank/DDBJ whole genome shotgun (WGS) entry which is preliminary data.</text>
</comment>
<evidence type="ECO:0000259" key="3">
    <source>
        <dbReference type="Pfam" id="PF13205"/>
    </source>
</evidence>
<feature type="chain" id="PRO_5001909595" description="SbsA Ig-like domain-containing protein" evidence="2">
    <location>
        <begin position="22"/>
        <end position="535"/>
    </location>
</feature>
<proteinExistence type="predicted"/>
<dbReference type="EMBL" id="JRHH01000005">
    <property type="protein sequence ID" value="KGD67159.1"/>
    <property type="molecule type" value="Genomic_DNA"/>
</dbReference>
<sequence length="535" mass="61225">MLKRFSKYCLILLAIATIGCAKRGTITGGAKDTLAPELRFSSPENGTVNFKGTEIKLYFDEYVKLKNVGKQLIVSPPMSKAPEVLPYNASKFIIVKFKDTLQKNTTYSLNFGQSIQDNNEGNILPQFKYVFSTGTYIDSLALSATFKDAIEQKSPNFVSFMLYEVNEKYTDSTIYKETPRYITNSLDSLKLVKLENLKQGKYRLVAIQDKNNNNKFDPKTDKIGFKKDFITLPNDTIFEINLFKEIIAFKAFKPSLASGNRAVIGYEGIPKDVKFELKKGEEVLPFKISKLPKKDSLQIWFKPMKNDSITVAVSKDKFNQSFVLKLKDQKKDTLSFSAEKSGNLPFREKFKINTTIPIEKIDNSKIKLIRKDSTLVSFTTSYDDFNQQIVFDFEKQPLEKYSIQLLPGALTDFYDKQNDTLNYRLDTRNTSNYGNLRVILENVKRYPVIIELTDKDGKVLASEIRTDNSKGNTVEFNLLEANVFTIRAIYDTNNDGLWTPGSYLDQRQSEEVIYFPEGVRVNENWDVEQPFNVGK</sequence>
<keyword evidence="5" id="KW-1185">Reference proteome</keyword>
<dbReference type="PROSITE" id="PS51257">
    <property type="entry name" value="PROKAR_LIPOPROTEIN"/>
    <property type="match status" value="1"/>
</dbReference>
<gene>
    <name evidence="4" type="ORF">LG45_13110</name>
</gene>
<name>A0A095SS39_9FLAO</name>
<protein>
    <recommendedName>
        <fullName evidence="3">SbsA Ig-like domain-containing protein</fullName>
    </recommendedName>
</protein>
<dbReference type="Proteomes" id="UP000029554">
    <property type="component" value="Unassembled WGS sequence"/>
</dbReference>
<dbReference type="Pfam" id="PF13205">
    <property type="entry name" value="Big_5"/>
    <property type="match status" value="1"/>
</dbReference>
<dbReference type="STRING" id="1453498.LG45_13110"/>